<protein>
    <recommendedName>
        <fullName evidence="5">DUF1614 domain-containing protein</fullName>
    </recommendedName>
</protein>
<evidence type="ECO:0000256" key="2">
    <source>
        <dbReference type="SAM" id="Phobius"/>
    </source>
</evidence>
<evidence type="ECO:0000313" key="4">
    <source>
        <dbReference type="Proteomes" id="UP000075737"/>
    </source>
</evidence>
<dbReference type="AlphaFoldDB" id="A0A162MMB7"/>
<organism evidence="3 4">
    <name type="scientific">Thermovenabulum gondwanense</name>
    <dbReference type="NCBI Taxonomy" id="520767"/>
    <lineage>
        <taxon>Bacteria</taxon>
        <taxon>Bacillati</taxon>
        <taxon>Bacillota</taxon>
        <taxon>Clostridia</taxon>
        <taxon>Thermosediminibacterales</taxon>
        <taxon>Thermosediminibacteraceae</taxon>
        <taxon>Thermovenabulum</taxon>
    </lineage>
</organism>
<dbReference type="OrthoDB" id="1679952at2"/>
<name>A0A162MMB7_9FIRM</name>
<gene>
    <name evidence="3" type="ORF">ATZ99_09440</name>
</gene>
<feature type="transmembrane region" description="Helical" evidence="2">
    <location>
        <begin position="110"/>
        <end position="130"/>
    </location>
</feature>
<feature type="region of interest" description="Disordered" evidence="1">
    <location>
        <begin position="199"/>
        <end position="232"/>
    </location>
</feature>
<keyword evidence="4" id="KW-1185">Reference proteome</keyword>
<dbReference type="EMBL" id="LOHZ01000025">
    <property type="protein sequence ID" value="KYO66700.1"/>
    <property type="molecule type" value="Genomic_DNA"/>
</dbReference>
<dbReference type="InterPro" id="IPR011672">
    <property type="entry name" value="DUF1614"/>
</dbReference>
<dbReference type="Proteomes" id="UP000075737">
    <property type="component" value="Unassembled WGS sequence"/>
</dbReference>
<dbReference type="Pfam" id="PF07758">
    <property type="entry name" value="DUF1614"/>
    <property type="match status" value="1"/>
</dbReference>
<dbReference type="STRING" id="520767.ATZ99_09440"/>
<evidence type="ECO:0000313" key="3">
    <source>
        <dbReference type="EMBL" id="KYO66700.1"/>
    </source>
</evidence>
<feature type="transmembrane region" description="Helical" evidence="2">
    <location>
        <begin position="6"/>
        <end position="24"/>
    </location>
</feature>
<keyword evidence="2" id="KW-1133">Transmembrane helix</keyword>
<accession>A0A162MMB7</accession>
<reference evidence="3 4" key="1">
    <citation type="submission" date="2015-12" db="EMBL/GenBank/DDBJ databases">
        <title>Draft genome of Thermovenabulum gondwanense isolated from a red thermophilic microbial mat colonisisng an outflow channel of a bore well.</title>
        <authorList>
            <person name="Patel B.K."/>
        </authorList>
    </citation>
    <scope>NUCLEOTIDE SEQUENCE [LARGE SCALE GENOMIC DNA]</scope>
    <source>
        <strain evidence="3 4">R270</strain>
    </source>
</reference>
<comment type="caution">
    <text evidence="3">The sequence shown here is derived from an EMBL/GenBank/DDBJ whole genome shotgun (WGS) entry which is preliminary data.</text>
</comment>
<feature type="transmembrane region" description="Helical" evidence="2">
    <location>
        <begin position="161"/>
        <end position="185"/>
    </location>
</feature>
<feature type="compositionally biased region" description="Acidic residues" evidence="1">
    <location>
        <begin position="218"/>
        <end position="232"/>
    </location>
</feature>
<feature type="compositionally biased region" description="Polar residues" evidence="1">
    <location>
        <begin position="202"/>
        <end position="217"/>
    </location>
</feature>
<feature type="transmembrane region" description="Helical" evidence="2">
    <location>
        <begin position="86"/>
        <end position="104"/>
    </location>
</feature>
<feature type="transmembrane region" description="Helical" evidence="2">
    <location>
        <begin position="137"/>
        <end position="155"/>
    </location>
</feature>
<feature type="transmembrane region" description="Helical" evidence="2">
    <location>
        <begin position="56"/>
        <end position="74"/>
    </location>
</feature>
<feature type="transmembrane region" description="Helical" evidence="2">
    <location>
        <begin position="33"/>
        <end position="50"/>
    </location>
</feature>
<evidence type="ECO:0000256" key="1">
    <source>
        <dbReference type="SAM" id="MobiDB-lite"/>
    </source>
</evidence>
<proteinExistence type="predicted"/>
<sequence length="232" mass="24578">MPFGIILLVAVAILIYFGVLHRVLDRMKLNDKTALLFLAIMVVGFFLPAIPLSRSLSINIGGGIVPIILALYLIVTADEAAEKIRAIVASVISGIAVFLAGRLLPAEPDVMIIDPLFAFAIIAGIVAYIFGRSRRGAFIAGIMGILIGDLLYVFGVAGRPIGTVIGGAGVFDATIISGVIAVLLCEIVGETREKLQGGTAKANLNTRKQEEATQNIDTQDDSTQEGDEKNEE</sequence>
<keyword evidence="2" id="KW-0472">Membrane</keyword>
<keyword evidence="2" id="KW-0812">Transmembrane</keyword>
<evidence type="ECO:0008006" key="5">
    <source>
        <dbReference type="Google" id="ProtNLM"/>
    </source>
</evidence>
<dbReference type="RefSeq" id="WP_068748091.1">
    <property type="nucleotide sequence ID" value="NZ_LOHZ01000025.1"/>
</dbReference>